<evidence type="ECO:0000313" key="8">
    <source>
        <dbReference type="EnsemblPlants" id="Bra031515.1-P"/>
    </source>
</evidence>
<keyword evidence="9" id="KW-1185">Reference proteome</keyword>
<dbReference type="EnsemblPlants" id="Bra031515.1">
    <property type="protein sequence ID" value="Bra031515.1-P"/>
    <property type="gene ID" value="Bra031515"/>
</dbReference>
<feature type="domain" description="Cyclic nucleotide-binding" evidence="7">
    <location>
        <begin position="331"/>
        <end position="410"/>
    </location>
</feature>
<evidence type="ECO:0000313" key="9">
    <source>
        <dbReference type="Proteomes" id="UP000011750"/>
    </source>
</evidence>
<reference evidence="8 9" key="1">
    <citation type="journal article" date="2011" name="Nat. Genet.">
        <title>The genome of the mesopolyploid crop species Brassica rapa.</title>
        <authorList>
            <consortium name="Brassica rapa Genome Sequencing Project Consortium"/>
            <person name="Wang X."/>
            <person name="Wang H."/>
            <person name="Wang J."/>
            <person name="Sun R."/>
            <person name="Wu J."/>
            <person name="Liu S."/>
            <person name="Bai Y."/>
            <person name="Mun J.H."/>
            <person name="Bancroft I."/>
            <person name="Cheng F."/>
            <person name="Huang S."/>
            <person name="Li X."/>
            <person name="Hua W."/>
            <person name="Wang J."/>
            <person name="Wang X."/>
            <person name="Freeling M."/>
            <person name="Pires J.C."/>
            <person name="Paterson A.H."/>
            <person name="Chalhoub B."/>
            <person name="Wang B."/>
            <person name="Hayward A."/>
            <person name="Sharpe A.G."/>
            <person name="Park B.S."/>
            <person name="Weisshaar B."/>
            <person name="Liu B."/>
            <person name="Li B."/>
            <person name="Liu B."/>
            <person name="Tong C."/>
            <person name="Song C."/>
            <person name="Duran C."/>
            <person name="Peng C."/>
            <person name="Geng C."/>
            <person name="Koh C."/>
            <person name="Lin C."/>
            <person name="Edwards D."/>
            <person name="Mu D."/>
            <person name="Shen D."/>
            <person name="Soumpourou E."/>
            <person name="Li F."/>
            <person name="Fraser F."/>
            <person name="Conant G."/>
            <person name="Lassalle G."/>
            <person name="King G.J."/>
            <person name="Bonnema G."/>
            <person name="Tang H."/>
            <person name="Wang H."/>
            <person name="Belcram H."/>
            <person name="Zhou H."/>
            <person name="Hirakawa H."/>
            <person name="Abe H."/>
            <person name="Guo H."/>
            <person name="Wang H."/>
            <person name="Jin H."/>
            <person name="Parkin I.A."/>
            <person name="Batley J."/>
            <person name="Kim J.S."/>
            <person name="Just J."/>
            <person name="Li J."/>
            <person name="Xu J."/>
            <person name="Deng J."/>
            <person name="Kim J.A."/>
            <person name="Li J."/>
            <person name="Yu J."/>
            <person name="Meng J."/>
            <person name="Wang J."/>
            <person name="Min J."/>
            <person name="Poulain J."/>
            <person name="Wang J."/>
            <person name="Hatakeyama K."/>
            <person name="Wu K."/>
            <person name="Wang L."/>
            <person name="Fang L."/>
            <person name="Trick M."/>
            <person name="Links M.G."/>
            <person name="Zhao M."/>
            <person name="Jin M."/>
            <person name="Ramchiary N."/>
            <person name="Drou N."/>
            <person name="Berkman P.J."/>
            <person name="Cai Q."/>
            <person name="Huang Q."/>
            <person name="Li R."/>
            <person name="Tabata S."/>
            <person name="Cheng S."/>
            <person name="Zhang S."/>
            <person name="Zhang S."/>
            <person name="Huang S."/>
            <person name="Sato S."/>
            <person name="Sun S."/>
            <person name="Kwon S.J."/>
            <person name="Choi S.R."/>
            <person name="Lee T.H."/>
            <person name="Fan W."/>
            <person name="Zhao X."/>
            <person name="Tan X."/>
            <person name="Xu X."/>
            <person name="Wang Y."/>
            <person name="Qiu Y."/>
            <person name="Yin Y."/>
            <person name="Li Y."/>
            <person name="Du Y."/>
            <person name="Liao Y."/>
            <person name="Lim Y."/>
            <person name="Narusaka Y."/>
            <person name="Wang Y."/>
            <person name="Wang Z."/>
            <person name="Li Z."/>
            <person name="Wang Z."/>
            <person name="Xiong Z."/>
            <person name="Zhang Z."/>
        </authorList>
    </citation>
    <scope>NUCLEOTIDE SEQUENCE [LARGE SCALE GENOMIC DNA]</scope>
    <source>
        <strain evidence="8 9">cv. Chiifu-401-42</strain>
    </source>
</reference>
<dbReference type="STRING" id="51351.M4ERT8"/>
<keyword evidence="3" id="KW-0547">Nucleotide-binding</keyword>
<dbReference type="GO" id="GO:0030552">
    <property type="term" value="F:cAMP binding"/>
    <property type="evidence" value="ECO:0007669"/>
    <property type="project" value="UniProtKB-KW"/>
</dbReference>
<dbReference type="SUPFAM" id="SSF51206">
    <property type="entry name" value="cAMP-binding domain-like"/>
    <property type="match status" value="1"/>
</dbReference>
<dbReference type="AlphaFoldDB" id="M4ERT8"/>
<evidence type="ECO:0000256" key="5">
    <source>
        <dbReference type="ARBA" id="ARBA00023303"/>
    </source>
</evidence>
<dbReference type="Gene3D" id="2.60.120.10">
    <property type="entry name" value="Jelly Rolls"/>
    <property type="match status" value="1"/>
</dbReference>
<evidence type="ECO:0000256" key="1">
    <source>
        <dbReference type="ARBA" id="ARBA00022535"/>
    </source>
</evidence>
<dbReference type="PROSITE" id="PS50042">
    <property type="entry name" value="CNMP_BINDING_3"/>
    <property type="match status" value="1"/>
</dbReference>
<dbReference type="InterPro" id="IPR014710">
    <property type="entry name" value="RmlC-like_jellyroll"/>
</dbReference>
<name>M4ERT8_BRACM</name>
<dbReference type="eggNOG" id="KOG0498">
    <property type="taxonomic scope" value="Eukaryota"/>
</dbReference>
<accession>M4ERT8</accession>
<dbReference type="GO" id="GO:0030553">
    <property type="term" value="F:cGMP binding"/>
    <property type="evidence" value="ECO:0007669"/>
    <property type="project" value="UniProtKB-KW"/>
</dbReference>
<feature type="transmembrane region" description="Helical" evidence="6">
    <location>
        <begin position="95"/>
        <end position="119"/>
    </location>
</feature>
<feature type="transmembrane region" description="Helical" evidence="6">
    <location>
        <begin position="227"/>
        <end position="248"/>
    </location>
</feature>
<dbReference type="InterPro" id="IPR000595">
    <property type="entry name" value="cNMP-bd_dom"/>
</dbReference>
<keyword evidence="5" id="KW-0407">Ion channel</keyword>
<dbReference type="Gene3D" id="1.10.287.630">
    <property type="entry name" value="Helix hairpin bin"/>
    <property type="match status" value="1"/>
</dbReference>
<dbReference type="Gramene" id="Bra031515.1">
    <property type="protein sequence ID" value="Bra031515.1-P"/>
    <property type="gene ID" value="Bra031515"/>
</dbReference>
<evidence type="ECO:0000256" key="2">
    <source>
        <dbReference type="ARBA" id="ARBA00022860"/>
    </source>
</evidence>
<dbReference type="PANTHER" id="PTHR45651">
    <property type="entry name" value="CYCLIC NUCLEOTIDE-GATED ION CHANNEL 15-RELATED-RELATED"/>
    <property type="match status" value="1"/>
</dbReference>
<dbReference type="OMA" id="ESKWINA"/>
<dbReference type="SUPFAM" id="SSF81324">
    <property type="entry name" value="Voltage-gated potassium channels"/>
    <property type="match status" value="1"/>
</dbReference>
<keyword evidence="6" id="KW-1133">Transmembrane helix</keyword>
<dbReference type="PANTHER" id="PTHR45651:SF37">
    <property type="entry name" value="CYCLIC NUCLEOTIDE-GATED ION CHANNEL 11"/>
    <property type="match status" value="1"/>
</dbReference>
<proteinExistence type="predicted"/>
<dbReference type="InterPro" id="IPR018490">
    <property type="entry name" value="cNMP-bd_dom_sf"/>
</dbReference>
<evidence type="ECO:0000259" key="7">
    <source>
        <dbReference type="PROSITE" id="PS50042"/>
    </source>
</evidence>
<evidence type="ECO:0000256" key="6">
    <source>
        <dbReference type="SAM" id="Phobius"/>
    </source>
</evidence>
<dbReference type="GO" id="GO:0016020">
    <property type="term" value="C:membrane"/>
    <property type="evidence" value="ECO:0007669"/>
    <property type="project" value="UniProtKB-SubCell"/>
</dbReference>
<evidence type="ECO:0000256" key="3">
    <source>
        <dbReference type="ARBA" id="ARBA00022992"/>
    </source>
</evidence>
<dbReference type="CDD" id="cd00038">
    <property type="entry name" value="CAP_ED"/>
    <property type="match status" value="1"/>
</dbReference>
<keyword evidence="4" id="KW-0406">Ion transport</keyword>
<protein>
    <recommendedName>
        <fullName evidence="7">Cyclic nucleotide-binding domain-containing protein</fullName>
    </recommendedName>
</protein>
<dbReference type="InParanoid" id="M4ERT8"/>
<keyword evidence="4" id="KW-0813">Transport</keyword>
<dbReference type="GO" id="GO:0034220">
    <property type="term" value="P:monoatomic ion transmembrane transport"/>
    <property type="evidence" value="ECO:0007669"/>
    <property type="project" value="UniProtKB-KW"/>
</dbReference>
<reference evidence="8 9" key="2">
    <citation type="journal article" date="2018" name="Hortic Res">
        <title>Improved Brassica rapa reference genome by single-molecule sequencing and chromosome conformation capture technologies.</title>
        <authorList>
            <person name="Zhang L."/>
            <person name="Cai X."/>
            <person name="Wu J."/>
            <person name="Liu M."/>
            <person name="Grob S."/>
            <person name="Cheng F."/>
            <person name="Liang J."/>
            <person name="Cai C."/>
            <person name="Liu Z."/>
            <person name="Liu B."/>
            <person name="Wang F."/>
            <person name="Li S."/>
            <person name="Liu F."/>
            <person name="Li X."/>
            <person name="Cheng L."/>
            <person name="Yang W."/>
            <person name="Li M.H."/>
            <person name="Grossniklaus U."/>
            <person name="Zheng H."/>
            <person name="Wang X."/>
        </authorList>
    </citation>
    <scope>NUCLEOTIDE SEQUENCE [LARGE SCALE GENOMIC DNA]</scope>
    <source>
        <strain evidence="8 9">cv. Chiifu-401-42</strain>
    </source>
</reference>
<dbReference type="Proteomes" id="UP000011750">
    <property type="component" value="Chromosome A01"/>
</dbReference>
<dbReference type="SMART" id="SM00100">
    <property type="entry name" value="cNMP"/>
    <property type="match status" value="1"/>
</dbReference>
<dbReference type="HOGENOM" id="CLU_013069_3_0_1"/>
<keyword evidence="1" id="KW-0140">cGMP</keyword>
<evidence type="ECO:0000256" key="4">
    <source>
        <dbReference type="ARBA" id="ARBA00023286"/>
    </source>
</evidence>
<keyword evidence="4" id="KW-1071">Ligand-gated ion channel</keyword>
<sequence length="556" mass="64270">MKTLNTRKIVLLVCLVALAIDPLFLFIPVIDSHRLCFTYDKKLVATACVFRTLIDTFYGIHIIFHFITKHIAPRSQVSFRGETTVYSVAISERHLIFYFIVDIVSVLPIPQVFGAFWYLSAIEKKNRCWSDACAKSSMCNLTNLDLYCVRGGGDNSHFLKISCPLIDPGEITNSTVFNFGMYIDALKSGVVESRDFPRKFFYCFWWGLRNLSALGQNLETSNSVGEIFFAITICVSGLLLFSVLIGNVQKYLQSTIVRINEMEEKRRDTEKWMSYRMLPESLKERIRKSEDHKWRETRGTKEESFLRGLPKNLRLEIERQIYQKLLKHMPWFEDMDDRLLDSVCARLKTVIYTEDSYIVDEGEQIENMLFINRGTVIVTEKKTTFFRSVGEFCGEELLSWALLDPHSSCVPISSMIIKARTEVEGFVLSADDLKFVAAQYCRLHRKKARHISRQEFQLHSRKWRNWAACFIQAAWTEYCRRKLSKDLGEEEAKLHSTIQKDDSAGNTHNLGGTAFASRLASTVLRNLRVNASRKDRVRQISLPEKPVDPKFPMDEI</sequence>
<dbReference type="GO" id="GO:0005516">
    <property type="term" value="F:calmodulin binding"/>
    <property type="evidence" value="ECO:0007669"/>
    <property type="project" value="UniProtKB-KW"/>
</dbReference>
<keyword evidence="3" id="KW-0142">cGMP-binding</keyword>
<keyword evidence="6" id="KW-0812">Transmembrane</keyword>
<organism evidence="8 9">
    <name type="scientific">Brassica campestris</name>
    <name type="common">Field mustard</name>
    <dbReference type="NCBI Taxonomy" id="3711"/>
    <lineage>
        <taxon>Eukaryota</taxon>
        <taxon>Viridiplantae</taxon>
        <taxon>Streptophyta</taxon>
        <taxon>Embryophyta</taxon>
        <taxon>Tracheophyta</taxon>
        <taxon>Spermatophyta</taxon>
        <taxon>Magnoliopsida</taxon>
        <taxon>eudicotyledons</taxon>
        <taxon>Gunneridae</taxon>
        <taxon>Pentapetalae</taxon>
        <taxon>rosids</taxon>
        <taxon>malvids</taxon>
        <taxon>Brassicales</taxon>
        <taxon>Brassicaceae</taxon>
        <taxon>Brassiceae</taxon>
        <taxon>Brassica</taxon>
    </lineage>
</organism>
<keyword evidence="6" id="KW-0472">Membrane</keyword>
<reference evidence="8" key="3">
    <citation type="submission" date="2023-03" db="UniProtKB">
        <authorList>
            <consortium name="EnsemblPlants"/>
        </authorList>
    </citation>
    <scope>IDENTIFICATION</scope>
    <source>
        <strain evidence="8">cv. Chiifu-401-42</strain>
    </source>
</reference>
<keyword evidence="2" id="KW-0112">Calmodulin-binding</keyword>